<dbReference type="EMBL" id="JAZHYN010000046">
    <property type="protein sequence ID" value="MEF3367548.1"/>
    <property type="molecule type" value="Genomic_DNA"/>
</dbReference>
<feature type="compositionally biased region" description="Basic and acidic residues" evidence="1">
    <location>
        <begin position="115"/>
        <end position="133"/>
    </location>
</feature>
<feature type="compositionally biased region" description="Acidic residues" evidence="1">
    <location>
        <begin position="79"/>
        <end position="96"/>
    </location>
</feature>
<keyword evidence="2" id="KW-1133">Transmembrane helix</keyword>
<evidence type="ECO:0000313" key="3">
    <source>
        <dbReference type="EMBL" id="MEF3367548.1"/>
    </source>
</evidence>
<proteinExistence type="predicted"/>
<dbReference type="RefSeq" id="WP_332082593.1">
    <property type="nucleotide sequence ID" value="NZ_JAZHYN010000046.1"/>
</dbReference>
<keyword evidence="2" id="KW-0472">Membrane</keyword>
<keyword evidence="2" id="KW-0812">Transmembrane</keyword>
<evidence type="ECO:0000256" key="1">
    <source>
        <dbReference type="SAM" id="MobiDB-lite"/>
    </source>
</evidence>
<dbReference type="Proteomes" id="UP001350748">
    <property type="component" value="Unassembled WGS sequence"/>
</dbReference>
<keyword evidence="4" id="KW-1185">Reference proteome</keyword>
<evidence type="ECO:0000256" key="2">
    <source>
        <dbReference type="SAM" id="Phobius"/>
    </source>
</evidence>
<comment type="caution">
    <text evidence="3">The sequence shown here is derived from an EMBL/GenBank/DDBJ whole genome shotgun (WGS) entry which is preliminary data.</text>
</comment>
<feature type="region of interest" description="Disordered" evidence="1">
    <location>
        <begin position="79"/>
        <end position="160"/>
    </location>
</feature>
<organism evidence="3 4">
    <name type="scientific">Methylocystis borbori</name>
    <dbReference type="NCBI Taxonomy" id="3118750"/>
    <lineage>
        <taxon>Bacteria</taxon>
        <taxon>Pseudomonadati</taxon>
        <taxon>Pseudomonadota</taxon>
        <taxon>Alphaproteobacteria</taxon>
        <taxon>Hyphomicrobiales</taxon>
        <taxon>Methylocystaceae</taxon>
        <taxon>Methylocystis</taxon>
    </lineage>
</organism>
<feature type="region of interest" description="Disordered" evidence="1">
    <location>
        <begin position="1"/>
        <end position="24"/>
    </location>
</feature>
<evidence type="ECO:0000313" key="4">
    <source>
        <dbReference type="Proteomes" id="UP001350748"/>
    </source>
</evidence>
<name>A0ABU7XJK0_9HYPH</name>
<protein>
    <submittedName>
        <fullName evidence="3">Energy transducer TonB</fullName>
    </submittedName>
</protein>
<sequence length="240" mass="25285">MTDLALSPQQMAREEAQPPAAGPPPVNPTWLRPVAIVAIIAAHVAVFAILMYAPAPKAISLDSISMDLVPEGDFFEQEEVAEADDTPPPETVEEPEFAVPPPVVMSPDAVPLPVQKEDVEKVEKKHEEQREIQRAQQRQEAQQRRRLGAPEGHAQGSGASQATCLAHVAAALRRHTPGATSLGSGHAHVTFHINPGGGISNVSASGSSPAHAALARRIVASSRGPGICGAAFVSQPFSFH</sequence>
<reference evidence="3 4" key="1">
    <citation type="submission" date="2024-02" db="EMBL/GenBank/DDBJ databases">
        <authorList>
            <person name="Grouzdev D."/>
        </authorList>
    </citation>
    <scope>NUCLEOTIDE SEQUENCE [LARGE SCALE GENOMIC DNA]</scope>
    <source>
        <strain evidence="3 4">9N</strain>
    </source>
</reference>
<accession>A0ABU7XJK0</accession>
<feature type="transmembrane region" description="Helical" evidence="2">
    <location>
        <begin position="30"/>
        <end position="53"/>
    </location>
</feature>
<gene>
    <name evidence="3" type="ORF">V3H18_13490</name>
</gene>